<dbReference type="Pfam" id="PF11701">
    <property type="entry name" value="UNC45-central"/>
    <property type="match status" value="1"/>
</dbReference>
<keyword evidence="2" id="KW-0217">Developmental protein</keyword>
<dbReference type="Gene3D" id="1.25.10.10">
    <property type="entry name" value="Leucine-rich Repeat Variant"/>
    <property type="match status" value="2"/>
</dbReference>
<protein>
    <submittedName>
        <fullName evidence="10">UNC-45/Cro1/She4 central domain-containing protein</fullName>
    </submittedName>
</protein>
<dbReference type="GO" id="GO:0007517">
    <property type="term" value="P:muscle organ development"/>
    <property type="evidence" value="ECO:0007669"/>
    <property type="project" value="UniProtKB-KW"/>
</dbReference>
<keyword evidence="3" id="KW-0963">Cytoplasm</keyword>
<feature type="domain" description="UNC-45/Cro1/She4 central" evidence="8">
    <location>
        <begin position="331"/>
        <end position="518"/>
    </location>
</feature>
<name>A0A9J2PBU4_ASCLU</name>
<comment type="subcellular location">
    <subcellularLocation>
        <location evidence="1">Cytoplasm</location>
        <location evidence="1">Perinuclear region</location>
    </subcellularLocation>
</comment>
<dbReference type="InterPro" id="IPR016024">
    <property type="entry name" value="ARM-type_fold"/>
</dbReference>
<dbReference type="InterPro" id="IPR011989">
    <property type="entry name" value="ARM-like"/>
</dbReference>
<proteinExistence type="predicted"/>
<dbReference type="InterPro" id="IPR024660">
    <property type="entry name" value="UCS_central_dom"/>
</dbReference>
<dbReference type="InterPro" id="IPR011990">
    <property type="entry name" value="TPR-like_helical_dom_sf"/>
</dbReference>
<organism evidence="9 10">
    <name type="scientific">Ascaris lumbricoides</name>
    <name type="common">Giant roundworm</name>
    <dbReference type="NCBI Taxonomy" id="6252"/>
    <lineage>
        <taxon>Eukaryota</taxon>
        <taxon>Metazoa</taxon>
        <taxon>Ecdysozoa</taxon>
        <taxon>Nematoda</taxon>
        <taxon>Chromadorea</taxon>
        <taxon>Rhabditida</taxon>
        <taxon>Spirurina</taxon>
        <taxon>Ascaridomorpha</taxon>
        <taxon>Ascaridoidea</taxon>
        <taxon>Ascarididae</taxon>
        <taxon>Ascaris</taxon>
    </lineage>
</organism>
<evidence type="ECO:0000259" key="8">
    <source>
        <dbReference type="Pfam" id="PF11701"/>
    </source>
</evidence>
<dbReference type="Gene3D" id="1.25.40.10">
    <property type="entry name" value="Tetratricopeptide repeat domain"/>
    <property type="match status" value="1"/>
</dbReference>
<dbReference type="GO" id="GO:0030154">
    <property type="term" value="P:cell differentiation"/>
    <property type="evidence" value="ECO:0007669"/>
    <property type="project" value="UniProtKB-KW"/>
</dbReference>
<dbReference type="GO" id="GO:0048471">
    <property type="term" value="C:perinuclear region of cytoplasm"/>
    <property type="evidence" value="ECO:0007669"/>
    <property type="project" value="UniProtKB-SubCell"/>
</dbReference>
<keyword evidence="5" id="KW-0221">Differentiation</keyword>
<keyword evidence="4" id="KW-0517">Myogenesis</keyword>
<keyword evidence="9" id="KW-1185">Reference proteome</keyword>
<dbReference type="GO" id="GO:0051879">
    <property type="term" value="F:Hsp90 protein binding"/>
    <property type="evidence" value="ECO:0007669"/>
    <property type="project" value="TreeGrafter"/>
</dbReference>
<dbReference type="Proteomes" id="UP000036681">
    <property type="component" value="Unplaced"/>
</dbReference>
<dbReference type="SMART" id="SM00028">
    <property type="entry name" value="TPR"/>
    <property type="match status" value="3"/>
</dbReference>
<evidence type="ECO:0000256" key="5">
    <source>
        <dbReference type="ARBA" id="ARBA00022782"/>
    </source>
</evidence>
<keyword evidence="7" id="KW-0802">TPR repeat</keyword>
<dbReference type="SUPFAM" id="SSF48371">
    <property type="entry name" value="ARM repeat"/>
    <property type="match status" value="2"/>
</dbReference>
<feature type="repeat" description="TPR" evidence="7">
    <location>
        <begin position="34"/>
        <end position="67"/>
    </location>
</feature>
<reference evidence="10" key="1">
    <citation type="submission" date="2023-03" db="UniProtKB">
        <authorList>
            <consortium name="WormBaseParasite"/>
        </authorList>
    </citation>
    <scope>IDENTIFICATION</scope>
</reference>
<evidence type="ECO:0000256" key="6">
    <source>
        <dbReference type="ARBA" id="ARBA00023186"/>
    </source>
</evidence>
<accession>A0A9J2PBU4</accession>
<dbReference type="SUPFAM" id="SSF48452">
    <property type="entry name" value="TPR-like"/>
    <property type="match status" value="1"/>
</dbReference>
<evidence type="ECO:0000313" key="10">
    <source>
        <dbReference type="WBParaSite" id="ALUE_0000718101-mRNA-1"/>
    </source>
</evidence>
<dbReference type="InterPro" id="IPR019734">
    <property type="entry name" value="TPR_rpt"/>
</dbReference>
<dbReference type="WBParaSite" id="ALUE_0000718101-mRNA-1">
    <property type="protein sequence ID" value="ALUE_0000718101-mRNA-1"/>
    <property type="gene ID" value="ALUE_0000718101"/>
</dbReference>
<evidence type="ECO:0000256" key="2">
    <source>
        <dbReference type="ARBA" id="ARBA00022473"/>
    </source>
</evidence>
<dbReference type="PANTHER" id="PTHR45994">
    <property type="entry name" value="FI21225P1"/>
    <property type="match status" value="1"/>
</dbReference>
<dbReference type="PANTHER" id="PTHR45994:SF1">
    <property type="entry name" value="FI21225P1"/>
    <property type="match status" value="1"/>
</dbReference>
<evidence type="ECO:0000256" key="7">
    <source>
        <dbReference type="PROSITE-ProRule" id="PRU00339"/>
    </source>
</evidence>
<evidence type="ECO:0000256" key="4">
    <source>
        <dbReference type="ARBA" id="ARBA00022541"/>
    </source>
</evidence>
<keyword evidence="6" id="KW-0143">Chaperone</keyword>
<dbReference type="AlphaFoldDB" id="A0A9J2PBU4"/>
<evidence type="ECO:0000256" key="1">
    <source>
        <dbReference type="ARBA" id="ARBA00004556"/>
    </source>
</evidence>
<evidence type="ECO:0000313" key="9">
    <source>
        <dbReference type="Proteomes" id="UP000036681"/>
    </source>
</evidence>
<evidence type="ECO:0000256" key="3">
    <source>
        <dbReference type="ARBA" id="ARBA00022490"/>
    </source>
</evidence>
<dbReference type="PROSITE" id="PS50005">
    <property type="entry name" value="TPR"/>
    <property type="match status" value="1"/>
</dbReference>
<sequence>MLGDDTGMKIVAFSAEVDNGNMTRLPESGTIRSAEDLKDAGNAAVKEGNWEEAISQYTAALQLDPEPQLRATIYRNRALVRLKMDDAEGCESDATNALEFNRADAKALFRRALAREKLENCAGGIADAKEALRLQPKDRSVLDLLQRLVKLNTEKQKAALSLENRANDMNKLAFNVGDVEQRNKAMNNLLVLARDSETGASRVWNEGKIVDTVMALIEDKQADDQIVLGAVRVLDEVVKNGKRAMVLVDKLGMPKLTRLLTLREDKTYIDATGVILQRVFNALAKMDRQKELKPDPEVAEANKVSIIRLLLELEEMLTDVNVSSTVRETVIDLLLKNLMHMDGGLPRGWSWKFVEDRGLLKLLHVATQIPEQCEYPVSSETRQHLAICLSRLNDDMVFDNRRAIYKERVDAFFNSLMEKLDDPKTRVRMASLLITLLQGPFDVGINLVTNDQITAMMLEMAASEDRLHQSISAELIVQTVSKHERVTTMLKVGVPILRKLYNSEDDNVKVRALMGLCKCASAGGDDASRQTMQEGSTLKLAQTCKKFLLDINRYSVDVRRFACEGLSYLSLDADVKEWIAEDPLLLQALLSLAKTAGSLCVYTLASIYVNLTNSYEKPKIDEELVKLAQFAKHHVPETHPKDTDDCVERRVRLLVKDGATAACVAVSKTESKNALELLARAMLAFTEFKDLRGQILSEGGAKLLLRLTKEATPEGKIKAAHAIARLGSEADPTIAFPGQRAYEVVKPLAELLHPDIEGRPNYDALLTLTNLASVSDSIRRRIIKEKVIPKAEEYWFMTDHKHLRAAAAELFLNLLFCEEFFKHTIEPGTDKLKLWVLYAAEEDERLAMASSAGFAILTGDEQACRRIIDEIKSWPEVIKEICMAENNEIQRRGLMGVANMVESCEKVACEIIASEVFRVLVAITKLKNKERVGAQKEAQRALDAAVKWGIIKPSEREIYEKSTGISTIPEE</sequence>